<dbReference type="Gene3D" id="2.40.160.20">
    <property type="match status" value="1"/>
</dbReference>
<sequence length="223" mass="22753">MMGGYAAAADLPAAPAYKAPAPAVAVYNWTGFYVGGNAGYGWGNQDPLVLFSNRFDRAGFDISGGMIGGTLGAQIQQGYVVLGLEGDIDWANISGSSVVTPSIFGLGQGVTLNTSSSIGALATARARVGVAMNNVLIYATGGGAFVKSSANASTIAGVPCGTLGVLPCSGSSWRPGISAGLGFEYGFTPHWSLKAEYLYTKVVGTGVSTDDLNIVRAGINYRF</sequence>
<dbReference type="PANTHER" id="PTHR34001">
    <property type="entry name" value="BLL7405 PROTEIN"/>
    <property type="match status" value="1"/>
</dbReference>
<dbReference type="EMBL" id="LNCU01000019">
    <property type="protein sequence ID" value="KWV60505.1"/>
    <property type="molecule type" value="Genomic_DNA"/>
</dbReference>
<evidence type="ECO:0000256" key="2">
    <source>
        <dbReference type="ARBA" id="ARBA00022729"/>
    </source>
</evidence>
<evidence type="ECO:0000313" key="8">
    <source>
        <dbReference type="Proteomes" id="UP000057737"/>
    </source>
</evidence>
<dbReference type="RefSeq" id="WP_066500618.1">
    <property type="nucleotide sequence ID" value="NZ_LNCU01000019.1"/>
</dbReference>
<dbReference type="PANTHER" id="PTHR34001:SF3">
    <property type="entry name" value="BLL7405 PROTEIN"/>
    <property type="match status" value="1"/>
</dbReference>
<accession>A0A109K4E9</accession>
<dbReference type="OrthoDB" id="9815357at2"/>
<dbReference type="AlphaFoldDB" id="A0A109K4E9"/>
<keyword evidence="3" id="KW-0472">Membrane</keyword>
<dbReference type="Pfam" id="PF13505">
    <property type="entry name" value="OMP_b-brl"/>
    <property type="match status" value="1"/>
</dbReference>
<reference evidence="7 8" key="1">
    <citation type="submission" date="2015-11" db="EMBL/GenBank/DDBJ databases">
        <title>Draft Genome Sequence of the Strain BR 10303 (Bradyrhizobium sp.) isolated from nodules of Centrolobium paraense.</title>
        <authorList>
            <person name="Zelli J.E."/>
            <person name="Simoes-Araujo J.L."/>
            <person name="Barauna A.C."/>
            <person name="Silva K."/>
        </authorList>
    </citation>
    <scope>NUCLEOTIDE SEQUENCE [LARGE SCALE GENOMIC DNA]</scope>
    <source>
        <strain evidence="7 8">BR 10303</strain>
    </source>
</reference>
<dbReference type="SUPFAM" id="SSF56925">
    <property type="entry name" value="OMPA-like"/>
    <property type="match status" value="1"/>
</dbReference>
<organism evidence="7 8">
    <name type="scientific">Bradyrhizobium macuxiense</name>
    <dbReference type="NCBI Taxonomy" id="1755647"/>
    <lineage>
        <taxon>Bacteria</taxon>
        <taxon>Pseudomonadati</taxon>
        <taxon>Pseudomonadota</taxon>
        <taxon>Alphaproteobacteria</taxon>
        <taxon>Hyphomicrobiales</taxon>
        <taxon>Nitrobacteraceae</taxon>
        <taxon>Bradyrhizobium</taxon>
    </lineage>
</organism>
<proteinExistence type="inferred from homology"/>
<evidence type="ECO:0000313" key="7">
    <source>
        <dbReference type="EMBL" id="KWV60505.1"/>
    </source>
</evidence>
<name>A0A109K4E9_9BRAD</name>
<dbReference type="GO" id="GO:0009279">
    <property type="term" value="C:cell outer membrane"/>
    <property type="evidence" value="ECO:0007669"/>
    <property type="project" value="UniProtKB-SubCell"/>
</dbReference>
<evidence type="ECO:0000256" key="4">
    <source>
        <dbReference type="ARBA" id="ARBA00023237"/>
    </source>
</evidence>
<dbReference type="InterPro" id="IPR011250">
    <property type="entry name" value="OMP/PagP_B-barrel"/>
</dbReference>
<evidence type="ECO:0000256" key="1">
    <source>
        <dbReference type="ARBA" id="ARBA00004442"/>
    </source>
</evidence>
<keyword evidence="8" id="KW-1185">Reference proteome</keyword>
<evidence type="ECO:0000256" key="5">
    <source>
        <dbReference type="ARBA" id="ARBA00038306"/>
    </source>
</evidence>
<comment type="similarity">
    <text evidence="5">Belongs to the Omp25/RopB family.</text>
</comment>
<evidence type="ECO:0000259" key="6">
    <source>
        <dbReference type="Pfam" id="PF13505"/>
    </source>
</evidence>
<protein>
    <recommendedName>
        <fullName evidence="6">Outer membrane protein beta-barrel domain-containing protein</fullName>
    </recommendedName>
</protein>
<gene>
    <name evidence="7" type="ORF">AS156_28790</name>
</gene>
<comment type="caution">
    <text evidence="7">The sequence shown here is derived from an EMBL/GenBank/DDBJ whole genome shotgun (WGS) entry which is preliminary data.</text>
</comment>
<dbReference type="InterPro" id="IPR027385">
    <property type="entry name" value="Beta-barrel_OMP"/>
</dbReference>
<feature type="domain" description="Outer membrane protein beta-barrel" evidence="6">
    <location>
        <begin position="19"/>
        <end position="223"/>
    </location>
</feature>
<keyword evidence="4" id="KW-0998">Cell outer membrane</keyword>
<dbReference type="InterPro" id="IPR051692">
    <property type="entry name" value="OMP-like"/>
</dbReference>
<keyword evidence="2" id="KW-0732">Signal</keyword>
<dbReference type="Proteomes" id="UP000057737">
    <property type="component" value="Unassembled WGS sequence"/>
</dbReference>
<comment type="subcellular location">
    <subcellularLocation>
        <location evidence="1">Cell outer membrane</location>
    </subcellularLocation>
</comment>
<evidence type="ECO:0000256" key="3">
    <source>
        <dbReference type="ARBA" id="ARBA00023136"/>
    </source>
</evidence>